<feature type="domain" description="ABC transporter" evidence="12">
    <location>
        <begin position="480"/>
        <end position="714"/>
    </location>
</feature>
<dbReference type="InterPro" id="IPR036640">
    <property type="entry name" value="ABC1_TM_sf"/>
</dbReference>
<dbReference type="Gene3D" id="1.20.1560.10">
    <property type="entry name" value="ABC transporter type 1, transmembrane domain"/>
    <property type="match status" value="1"/>
</dbReference>
<organism evidence="15 16">
    <name type="scientific">Scytonema hofmannii PCC 7110</name>
    <dbReference type="NCBI Taxonomy" id="128403"/>
    <lineage>
        <taxon>Bacteria</taxon>
        <taxon>Bacillati</taxon>
        <taxon>Cyanobacteriota</taxon>
        <taxon>Cyanophyceae</taxon>
        <taxon>Nostocales</taxon>
        <taxon>Scytonemataceae</taxon>
        <taxon>Scytonema</taxon>
    </lineage>
</organism>
<dbReference type="PROSITE" id="PS00211">
    <property type="entry name" value="ABC_TRANSPORTER_1"/>
    <property type="match status" value="1"/>
</dbReference>
<dbReference type="SUPFAM" id="SSF52540">
    <property type="entry name" value="P-loop containing nucleoside triphosphate hydrolases"/>
    <property type="match status" value="1"/>
</dbReference>
<evidence type="ECO:0000313" key="16">
    <source>
        <dbReference type="Proteomes" id="UP000076925"/>
    </source>
</evidence>
<dbReference type="AlphaFoldDB" id="A0A139WRJ1"/>
<dbReference type="Proteomes" id="UP000076925">
    <property type="component" value="Unassembled WGS sequence"/>
</dbReference>
<evidence type="ECO:0000259" key="13">
    <source>
        <dbReference type="PROSITE" id="PS50929"/>
    </source>
</evidence>
<keyword evidence="6" id="KW-0378">Hydrolase</keyword>
<dbReference type="EMBL" id="ANNX02000053">
    <property type="protein sequence ID" value="KYC35017.1"/>
    <property type="molecule type" value="Genomic_DNA"/>
</dbReference>
<dbReference type="Pfam" id="PF00664">
    <property type="entry name" value="ABC_membrane"/>
    <property type="match status" value="1"/>
</dbReference>
<dbReference type="STRING" id="128403.WA1_09775"/>
<feature type="transmembrane region" description="Helical" evidence="11">
    <location>
        <begin position="199"/>
        <end position="220"/>
    </location>
</feature>
<proteinExistence type="predicted"/>
<dbReference type="PANTHER" id="PTHR43394">
    <property type="entry name" value="ATP-DEPENDENT PERMEASE MDL1, MITOCHONDRIAL"/>
    <property type="match status" value="1"/>
</dbReference>
<dbReference type="InterPro" id="IPR005074">
    <property type="entry name" value="Peptidase_C39"/>
</dbReference>
<dbReference type="GO" id="GO:0015421">
    <property type="term" value="F:ABC-type oligopeptide transporter activity"/>
    <property type="evidence" value="ECO:0007669"/>
    <property type="project" value="TreeGrafter"/>
</dbReference>
<dbReference type="GO" id="GO:0005886">
    <property type="term" value="C:plasma membrane"/>
    <property type="evidence" value="ECO:0007669"/>
    <property type="project" value="UniProtKB-SubCell"/>
</dbReference>
<keyword evidence="4 11" id="KW-0812">Transmembrane</keyword>
<dbReference type="PROSITE" id="PS50893">
    <property type="entry name" value="ABC_TRANSPORTER_2"/>
    <property type="match status" value="1"/>
</dbReference>
<name>A0A139WRJ1_9CYAN</name>
<evidence type="ECO:0000256" key="2">
    <source>
        <dbReference type="ARBA" id="ARBA00022448"/>
    </source>
</evidence>
<dbReference type="OrthoDB" id="437054at2"/>
<dbReference type="GO" id="GO:0005524">
    <property type="term" value="F:ATP binding"/>
    <property type="evidence" value="ECO:0007669"/>
    <property type="project" value="UniProtKB-KW"/>
</dbReference>
<dbReference type="Pfam" id="PF00005">
    <property type="entry name" value="ABC_tran"/>
    <property type="match status" value="1"/>
</dbReference>
<dbReference type="Gene3D" id="3.40.50.300">
    <property type="entry name" value="P-loop containing nucleotide triphosphate hydrolases"/>
    <property type="match status" value="1"/>
</dbReference>
<keyword evidence="2" id="KW-0813">Transport</keyword>
<dbReference type="CDD" id="cd02418">
    <property type="entry name" value="Peptidase_C39B"/>
    <property type="match status" value="1"/>
</dbReference>
<evidence type="ECO:0000256" key="7">
    <source>
        <dbReference type="ARBA" id="ARBA00022807"/>
    </source>
</evidence>
<feature type="transmembrane region" description="Helical" evidence="11">
    <location>
        <begin position="273"/>
        <end position="296"/>
    </location>
</feature>
<keyword evidence="3" id="KW-1003">Cell membrane</keyword>
<dbReference type="InterPro" id="IPR003593">
    <property type="entry name" value="AAA+_ATPase"/>
</dbReference>
<dbReference type="GO" id="GO:0008234">
    <property type="term" value="F:cysteine-type peptidase activity"/>
    <property type="evidence" value="ECO:0007669"/>
    <property type="project" value="UniProtKB-KW"/>
</dbReference>
<evidence type="ECO:0000256" key="1">
    <source>
        <dbReference type="ARBA" id="ARBA00004651"/>
    </source>
</evidence>
<keyword evidence="9 11" id="KW-1133">Transmembrane helix</keyword>
<keyword evidence="16" id="KW-1185">Reference proteome</keyword>
<evidence type="ECO:0000256" key="6">
    <source>
        <dbReference type="ARBA" id="ARBA00022801"/>
    </source>
</evidence>
<dbReference type="PROSITE" id="PS50929">
    <property type="entry name" value="ABC_TM1F"/>
    <property type="match status" value="1"/>
</dbReference>
<comment type="caution">
    <text evidence="15">The sequence shown here is derived from an EMBL/GenBank/DDBJ whole genome shotgun (WGS) entry which is preliminary data.</text>
</comment>
<keyword evidence="7" id="KW-0788">Thiol protease</keyword>
<accession>A0A139WRJ1</accession>
<evidence type="ECO:0000256" key="10">
    <source>
        <dbReference type="ARBA" id="ARBA00023136"/>
    </source>
</evidence>
<evidence type="ECO:0000256" key="9">
    <source>
        <dbReference type="ARBA" id="ARBA00022989"/>
    </source>
</evidence>
<feature type="domain" description="ABC transmembrane type-1" evidence="13">
    <location>
        <begin position="166"/>
        <end position="445"/>
    </location>
</feature>
<keyword evidence="7" id="KW-0645">Protease</keyword>
<dbReference type="SUPFAM" id="SSF90123">
    <property type="entry name" value="ABC transporter transmembrane region"/>
    <property type="match status" value="1"/>
</dbReference>
<dbReference type="GO" id="GO:0016887">
    <property type="term" value="F:ATP hydrolysis activity"/>
    <property type="evidence" value="ECO:0007669"/>
    <property type="project" value="InterPro"/>
</dbReference>
<evidence type="ECO:0000259" key="14">
    <source>
        <dbReference type="PROSITE" id="PS50990"/>
    </source>
</evidence>
<comment type="subcellular location">
    <subcellularLocation>
        <location evidence="1">Cell membrane</location>
        <topology evidence="1">Multi-pass membrane protein</topology>
    </subcellularLocation>
</comment>
<dbReference type="FunFam" id="3.40.50.300:FF:000299">
    <property type="entry name" value="ABC transporter ATP-binding protein/permease"/>
    <property type="match status" value="1"/>
</dbReference>
<dbReference type="CDD" id="cd18570">
    <property type="entry name" value="ABC_6TM_PCAT1_LagD_like"/>
    <property type="match status" value="1"/>
</dbReference>
<feature type="transmembrane region" description="Helical" evidence="11">
    <location>
        <begin position="385"/>
        <end position="405"/>
    </location>
</feature>
<evidence type="ECO:0000256" key="11">
    <source>
        <dbReference type="SAM" id="Phobius"/>
    </source>
</evidence>
<evidence type="ECO:0000256" key="5">
    <source>
        <dbReference type="ARBA" id="ARBA00022741"/>
    </source>
</evidence>
<feature type="transmembrane region" description="Helical" evidence="11">
    <location>
        <begin position="166"/>
        <end position="187"/>
    </location>
</feature>
<dbReference type="InterPro" id="IPR039421">
    <property type="entry name" value="Type_1_exporter"/>
</dbReference>
<dbReference type="PROSITE" id="PS50990">
    <property type="entry name" value="PEPTIDASE_C39"/>
    <property type="match status" value="1"/>
</dbReference>
<feature type="transmembrane region" description="Helical" evidence="11">
    <location>
        <begin position="302"/>
        <end position="324"/>
    </location>
</feature>
<dbReference type="InterPro" id="IPR003439">
    <property type="entry name" value="ABC_transporter-like_ATP-bd"/>
</dbReference>
<keyword evidence="10 11" id="KW-0472">Membrane</keyword>
<dbReference type="InterPro" id="IPR027417">
    <property type="entry name" value="P-loop_NTPase"/>
</dbReference>
<feature type="domain" description="Peptidase C39" evidence="14">
    <location>
        <begin position="8"/>
        <end position="130"/>
    </location>
</feature>
<dbReference type="Pfam" id="PF03412">
    <property type="entry name" value="Peptidase_C39"/>
    <property type="match status" value="1"/>
</dbReference>
<dbReference type="RefSeq" id="WP_017743814.1">
    <property type="nucleotide sequence ID" value="NZ_KQ976354.1"/>
</dbReference>
<keyword evidence="8 15" id="KW-0067">ATP-binding</keyword>
<dbReference type="GO" id="GO:0006508">
    <property type="term" value="P:proteolysis"/>
    <property type="evidence" value="ECO:0007669"/>
    <property type="project" value="InterPro"/>
</dbReference>
<evidence type="ECO:0000256" key="3">
    <source>
        <dbReference type="ARBA" id="ARBA00022475"/>
    </source>
</evidence>
<evidence type="ECO:0000256" key="4">
    <source>
        <dbReference type="ARBA" id="ARBA00022692"/>
    </source>
</evidence>
<evidence type="ECO:0000259" key="12">
    <source>
        <dbReference type="PROSITE" id="PS50893"/>
    </source>
</evidence>
<protein>
    <submittedName>
        <fullName evidence="15">ABC transporter ATP-binding protein</fullName>
    </submittedName>
</protein>
<reference evidence="15 16" key="1">
    <citation type="journal article" date="2013" name="Genome Biol. Evol.">
        <title>Genomes of Stigonematalean cyanobacteria (subsection V) and the evolution of oxygenic photosynthesis from prokaryotes to plastids.</title>
        <authorList>
            <person name="Dagan T."/>
            <person name="Roettger M."/>
            <person name="Stucken K."/>
            <person name="Landan G."/>
            <person name="Koch R."/>
            <person name="Major P."/>
            <person name="Gould S.B."/>
            <person name="Goremykin V.V."/>
            <person name="Rippka R."/>
            <person name="Tandeau de Marsac N."/>
            <person name="Gugger M."/>
            <person name="Lockhart P.J."/>
            <person name="Allen J.F."/>
            <person name="Brune I."/>
            <person name="Maus I."/>
            <person name="Puhler A."/>
            <person name="Martin W.F."/>
        </authorList>
    </citation>
    <scope>NUCLEOTIDE SEQUENCE [LARGE SCALE GENOMIC DNA]</scope>
    <source>
        <strain evidence="15 16">PCC 7110</strain>
    </source>
</reference>
<dbReference type="Gene3D" id="3.90.70.10">
    <property type="entry name" value="Cysteine proteinases"/>
    <property type="match status" value="1"/>
</dbReference>
<evidence type="ECO:0000256" key="8">
    <source>
        <dbReference type="ARBA" id="ARBA00022840"/>
    </source>
</evidence>
<dbReference type="InterPro" id="IPR011527">
    <property type="entry name" value="ABC1_TM_dom"/>
</dbReference>
<dbReference type="SMART" id="SM00382">
    <property type="entry name" value="AAA"/>
    <property type="match status" value="1"/>
</dbReference>
<gene>
    <name evidence="15" type="ORF">WA1_09775</name>
</gene>
<dbReference type="PANTHER" id="PTHR43394:SF1">
    <property type="entry name" value="ATP-BINDING CASSETTE SUB-FAMILY B MEMBER 10, MITOCHONDRIAL"/>
    <property type="match status" value="1"/>
</dbReference>
<feature type="transmembrane region" description="Helical" evidence="11">
    <location>
        <begin position="425"/>
        <end position="444"/>
    </location>
</feature>
<evidence type="ECO:0000313" key="15">
    <source>
        <dbReference type="EMBL" id="KYC35017.1"/>
    </source>
</evidence>
<dbReference type="InterPro" id="IPR017871">
    <property type="entry name" value="ABC_transporter-like_CS"/>
</dbReference>
<sequence length="716" mass="80030">MSYYLIRQHSEEDCGAACLATIAKHYGRLFSLNRVREAVGTGQLGTSLLGLKRGAEALGFNARGVRVAPEILNKLNELSLPTIIHWQGYHWVVLYGRRGKKYIIADPAIGVRYLSESELLKGWGNWLMLLLEPDSVRFFAQPNDNIGNFRRFLQPIWNYRAILGEIFLLNIFLGLLSLISPFLLQLLTDDVLVRGDTRLLEIVTIAAIVMNFVSSSLRLVQSNLITHFAQRLQLGLVLEFSRQILRLPLLYYESHRSGEIMSRLRDIQEINQLVSQSVIGLPSQFFIALISLTFMLSYSSKLTLITLLFSGLMTSSTLIFLPILQQKTRNILALEAENQGILVETFKGAITLKSTSAELQLWEEFQSQFGRLANLTFKTTQISTINNIFSGLVFAIGSIILLWFGSSLAIAKELTIGQLLAFNSMNGNFLGFINTVISFANALVQAKTSIQRLTEVIDTTPENQGDDKKPWVKISPSADIICTNVNFHYAGRVDLLKDFSLTIPGGKVVALVGQSGCGKSTLAKLIAGLYLLQSGNIRIEDYNLQDIRLDMLRQQVVLIPQEPHFWSRSIIENFRLGAPQVSFEEIVRACKVTGADEFISRLPDKYQTVLGEFGANLSGGQRQRLSIARAIVCDPPILIMDESTGALDPSGESQLLHQLLSDRYGKTTILISHRLHVIQHADWVIVLNEGRVSSQGLFEDLKTQPENPLFFLTNPM</sequence>
<keyword evidence="5" id="KW-0547">Nucleotide-binding</keyword>